<dbReference type="Gene3D" id="3.40.50.620">
    <property type="entry name" value="HUPs"/>
    <property type="match status" value="1"/>
</dbReference>
<dbReference type="SUPFAM" id="SSF52402">
    <property type="entry name" value="Adenine nucleotide alpha hydrolases-like"/>
    <property type="match status" value="1"/>
</dbReference>
<comment type="caution">
    <text evidence="3">The sequence shown here is derived from an EMBL/GenBank/DDBJ whole genome shotgun (WGS) entry which is preliminary data.</text>
</comment>
<keyword evidence="4" id="KW-1185">Reference proteome</keyword>
<dbReference type="Proteomes" id="UP000827721">
    <property type="component" value="Unassembled WGS sequence"/>
</dbReference>
<proteinExistence type="predicted"/>
<evidence type="ECO:0000313" key="3">
    <source>
        <dbReference type="EMBL" id="KAH7572678.1"/>
    </source>
</evidence>
<evidence type="ECO:0000259" key="2">
    <source>
        <dbReference type="Pfam" id="PF00582"/>
    </source>
</evidence>
<name>A0ABQ8I813_9ROSI</name>
<dbReference type="InterPro" id="IPR006016">
    <property type="entry name" value="UspA"/>
</dbReference>
<accession>A0ABQ8I813</accession>
<dbReference type="Pfam" id="PF00582">
    <property type="entry name" value="Usp"/>
    <property type="match status" value="1"/>
</dbReference>
<feature type="domain" description="UspA" evidence="2">
    <location>
        <begin position="78"/>
        <end position="221"/>
    </location>
</feature>
<dbReference type="EMBL" id="JAFEMO010000004">
    <property type="protein sequence ID" value="KAH7572678.1"/>
    <property type="molecule type" value="Genomic_DNA"/>
</dbReference>
<evidence type="ECO:0000256" key="1">
    <source>
        <dbReference type="SAM" id="MobiDB-lite"/>
    </source>
</evidence>
<dbReference type="PANTHER" id="PTHR47382:SF3">
    <property type="entry name" value="ADENINE NUCLEOTIDE ALPHA HYDROLASES-LIKE SUPERFAMILY PROTEIN"/>
    <property type="match status" value="1"/>
</dbReference>
<protein>
    <recommendedName>
        <fullName evidence="2">UspA domain-containing protein</fullName>
    </recommendedName>
</protein>
<sequence length="285" mass="31676">MSVSITESSQAGYDHYHHQYNYFDNGASSSGVSEIEEEESSELFEIEDEFPLETIKEELFEGSMFSFDVHGSDQADYIYVAVGKSESSMDALQWALKRAVNPSTTVVYLIHVYPEIKYIPSPLGKLPKSQVNPQQVESYMAQETGKRRELLQKFINACSVSQVKVDTMLVESDMVAKALLDLIPILNIRKLVVGTTKSSVRKSKSRRGSGIGIADQILHNAPETCEIKIVCEGKEAIDQMMGSPSPSPSPSLRDNHQSQSPKASLEENQSKDSFACLCFKSKFID</sequence>
<dbReference type="CDD" id="cd01989">
    <property type="entry name" value="USP_STK_Ubox_N"/>
    <property type="match status" value="1"/>
</dbReference>
<gene>
    <name evidence="3" type="ORF">JRO89_XS04G0289400</name>
</gene>
<evidence type="ECO:0000313" key="4">
    <source>
        <dbReference type="Proteomes" id="UP000827721"/>
    </source>
</evidence>
<feature type="region of interest" description="Disordered" evidence="1">
    <location>
        <begin position="238"/>
        <end position="269"/>
    </location>
</feature>
<dbReference type="InterPro" id="IPR014729">
    <property type="entry name" value="Rossmann-like_a/b/a_fold"/>
</dbReference>
<dbReference type="PANTHER" id="PTHR47382">
    <property type="entry name" value="U-BOX DOMAIN-CONTAINING PROTEIN 52-LIKE"/>
    <property type="match status" value="1"/>
</dbReference>
<reference evidence="3 4" key="1">
    <citation type="submission" date="2021-02" db="EMBL/GenBank/DDBJ databases">
        <title>Plant Genome Project.</title>
        <authorList>
            <person name="Zhang R.-G."/>
        </authorList>
    </citation>
    <scope>NUCLEOTIDE SEQUENCE [LARGE SCALE GENOMIC DNA]</scope>
    <source>
        <tissue evidence="3">Leaves</tissue>
    </source>
</reference>
<organism evidence="3 4">
    <name type="scientific">Xanthoceras sorbifolium</name>
    <dbReference type="NCBI Taxonomy" id="99658"/>
    <lineage>
        <taxon>Eukaryota</taxon>
        <taxon>Viridiplantae</taxon>
        <taxon>Streptophyta</taxon>
        <taxon>Embryophyta</taxon>
        <taxon>Tracheophyta</taxon>
        <taxon>Spermatophyta</taxon>
        <taxon>Magnoliopsida</taxon>
        <taxon>eudicotyledons</taxon>
        <taxon>Gunneridae</taxon>
        <taxon>Pentapetalae</taxon>
        <taxon>rosids</taxon>
        <taxon>malvids</taxon>
        <taxon>Sapindales</taxon>
        <taxon>Sapindaceae</taxon>
        <taxon>Xanthoceroideae</taxon>
        <taxon>Xanthoceras</taxon>
    </lineage>
</organism>